<evidence type="ECO:0000256" key="1">
    <source>
        <dbReference type="SAM" id="SignalP"/>
    </source>
</evidence>
<protein>
    <recommendedName>
        <fullName evidence="2">Beta-lactamase-related domain-containing protein</fullName>
    </recommendedName>
</protein>
<sequence>MKFLQLTFAAATLTDLCSAGEQGVSTDLKRHIVGSPRPSRRRASATLPADLSPMLDEFVRENGLVGIAAFAASSDAICAVGCAGNLSATVPGIFPSHSPPVDLWSSPWHGGSLTKSMTASLAALLIKDEKIALEWETTLGEVFPEAKYTPYENVTLEQLSNHRGGFRKDVIEKPEDMDQLSGGTLVQQRRGVALFGFTTDPAVAPGKGFIYSDFGYTILGSMMEQRTGAAWENLITERLFRPLGMDSAYFGCPDTLHAPTGHFFDKNTGGLLPMHPGPGGWCGCAVNYTETCFCDIPPAGGPAGNVYMQLGDYIRYYQWHLAGDREDGGDSASRRDLLSAEEFRRLHKPSGSANESEMFPLSGYGNGWAMREVTDLFGEHDVLWHTGSSQFMWSAEVYVAPQSDRVLFVASNSMFSKTGLQVSFDSVFADMMSSVNKTCDGTMIDDLDKSRDPGMHDECPTEILGSFDAEGNTQSDAWKNRLQLLPALLSSFFAAKYLLQ</sequence>
<dbReference type="Pfam" id="PF00144">
    <property type="entry name" value="Beta-lactamase"/>
    <property type="match status" value="1"/>
</dbReference>
<dbReference type="InterPro" id="IPR001466">
    <property type="entry name" value="Beta-lactam-related"/>
</dbReference>
<gene>
    <name evidence="3" type="ORF">TDUB1175_LOCUS17211</name>
</gene>
<dbReference type="AlphaFoldDB" id="A0A7R9ZCT8"/>
<evidence type="ECO:0000313" key="3">
    <source>
        <dbReference type="EMBL" id="CAD8318416.1"/>
    </source>
</evidence>
<dbReference type="InterPro" id="IPR050491">
    <property type="entry name" value="AmpC-like"/>
</dbReference>
<proteinExistence type="predicted"/>
<organism evidence="3">
    <name type="scientific">Pseudictyota dubia</name>
    <dbReference type="NCBI Taxonomy" id="2749911"/>
    <lineage>
        <taxon>Eukaryota</taxon>
        <taxon>Sar</taxon>
        <taxon>Stramenopiles</taxon>
        <taxon>Ochrophyta</taxon>
        <taxon>Bacillariophyta</taxon>
        <taxon>Mediophyceae</taxon>
        <taxon>Biddulphiophycidae</taxon>
        <taxon>Eupodiscales</taxon>
        <taxon>Odontellaceae</taxon>
        <taxon>Pseudictyota</taxon>
    </lineage>
</organism>
<evidence type="ECO:0000259" key="2">
    <source>
        <dbReference type="Pfam" id="PF00144"/>
    </source>
</evidence>
<feature type="domain" description="Beta-lactamase-related" evidence="2">
    <location>
        <begin position="108"/>
        <end position="416"/>
    </location>
</feature>
<dbReference type="SUPFAM" id="SSF56601">
    <property type="entry name" value="beta-lactamase/transpeptidase-like"/>
    <property type="match status" value="1"/>
</dbReference>
<keyword evidence="1" id="KW-0732">Signal</keyword>
<dbReference type="PANTHER" id="PTHR46825:SF9">
    <property type="entry name" value="BETA-LACTAMASE-RELATED DOMAIN-CONTAINING PROTEIN"/>
    <property type="match status" value="1"/>
</dbReference>
<feature type="chain" id="PRO_5031443695" description="Beta-lactamase-related domain-containing protein" evidence="1">
    <location>
        <begin position="20"/>
        <end position="500"/>
    </location>
</feature>
<dbReference type="EMBL" id="HBED01034341">
    <property type="protein sequence ID" value="CAD8318416.1"/>
    <property type="molecule type" value="Transcribed_RNA"/>
</dbReference>
<name>A0A7R9ZCT8_9STRA</name>
<dbReference type="PANTHER" id="PTHR46825">
    <property type="entry name" value="D-ALANYL-D-ALANINE-CARBOXYPEPTIDASE/ENDOPEPTIDASE AMPH"/>
    <property type="match status" value="1"/>
</dbReference>
<accession>A0A7R9ZCT8</accession>
<reference evidence="3" key="1">
    <citation type="submission" date="2021-01" db="EMBL/GenBank/DDBJ databases">
        <authorList>
            <person name="Corre E."/>
            <person name="Pelletier E."/>
            <person name="Niang G."/>
            <person name="Scheremetjew M."/>
            <person name="Finn R."/>
            <person name="Kale V."/>
            <person name="Holt S."/>
            <person name="Cochrane G."/>
            <person name="Meng A."/>
            <person name="Brown T."/>
            <person name="Cohen L."/>
        </authorList>
    </citation>
    <scope>NUCLEOTIDE SEQUENCE</scope>
    <source>
        <strain evidence="3">CCMP147</strain>
    </source>
</reference>
<dbReference type="InterPro" id="IPR012338">
    <property type="entry name" value="Beta-lactam/transpept-like"/>
</dbReference>
<dbReference type="Gene3D" id="3.40.710.10">
    <property type="entry name" value="DD-peptidase/beta-lactamase superfamily"/>
    <property type="match status" value="1"/>
</dbReference>
<feature type="signal peptide" evidence="1">
    <location>
        <begin position="1"/>
        <end position="19"/>
    </location>
</feature>